<dbReference type="PANTHER" id="PTHR43792">
    <property type="entry name" value="GNAT FAMILY, PUTATIVE (AFU_ORTHOLOGUE AFUA_3G00765)-RELATED-RELATED"/>
    <property type="match status" value="1"/>
</dbReference>
<keyword evidence="3" id="KW-1185">Reference proteome</keyword>
<gene>
    <name evidence="2" type="ORF">HHU12_32025</name>
</gene>
<dbReference type="EMBL" id="JABANE010000184">
    <property type="protein sequence ID" value="NME72631.1"/>
    <property type="molecule type" value="Genomic_DNA"/>
</dbReference>
<dbReference type="PANTHER" id="PTHR43792:SF16">
    <property type="entry name" value="N-ACETYLTRANSFERASE DOMAIN-CONTAINING PROTEIN"/>
    <property type="match status" value="1"/>
</dbReference>
<dbReference type="RefSeq" id="WP_169660817.1">
    <property type="nucleotide sequence ID" value="NZ_JABANE010000184.1"/>
</dbReference>
<dbReference type="Gene3D" id="3.40.630.30">
    <property type="match status" value="1"/>
</dbReference>
<dbReference type="Proteomes" id="UP000576082">
    <property type="component" value="Unassembled WGS sequence"/>
</dbReference>
<dbReference type="InterPro" id="IPR051531">
    <property type="entry name" value="N-acetyltransferase"/>
</dbReference>
<dbReference type="InterPro" id="IPR000182">
    <property type="entry name" value="GNAT_dom"/>
</dbReference>
<feature type="domain" description="N-acetyltransferase" evidence="1">
    <location>
        <begin position="11"/>
        <end position="173"/>
    </location>
</feature>
<name>A0A7X9S1E3_9BACT</name>
<evidence type="ECO:0000313" key="3">
    <source>
        <dbReference type="Proteomes" id="UP000576082"/>
    </source>
</evidence>
<dbReference type="GO" id="GO:0016747">
    <property type="term" value="F:acyltransferase activity, transferring groups other than amino-acyl groups"/>
    <property type="evidence" value="ECO:0007669"/>
    <property type="project" value="InterPro"/>
</dbReference>
<evidence type="ECO:0000259" key="1">
    <source>
        <dbReference type="PROSITE" id="PS51186"/>
    </source>
</evidence>
<evidence type="ECO:0000313" key="2">
    <source>
        <dbReference type="EMBL" id="NME72631.1"/>
    </source>
</evidence>
<dbReference type="Pfam" id="PF13302">
    <property type="entry name" value="Acetyltransf_3"/>
    <property type="match status" value="1"/>
</dbReference>
<organism evidence="2 3">
    <name type="scientific">Flammeovirga aprica JL-4</name>
    <dbReference type="NCBI Taxonomy" id="694437"/>
    <lineage>
        <taxon>Bacteria</taxon>
        <taxon>Pseudomonadati</taxon>
        <taxon>Bacteroidota</taxon>
        <taxon>Cytophagia</taxon>
        <taxon>Cytophagales</taxon>
        <taxon>Flammeovirgaceae</taxon>
        <taxon>Flammeovirga</taxon>
    </lineage>
</organism>
<dbReference type="AlphaFoldDB" id="A0A7X9S1E3"/>
<comment type="caution">
    <text evidence="2">The sequence shown here is derived from an EMBL/GenBank/DDBJ whole genome shotgun (WGS) entry which is preliminary data.</text>
</comment>
<keyword evidence="2" id="KW-0808">Transferase</keyword>
<dbReference type="SUPFAM" id="SSF55729">
    <property type="entry name" value="Acyl-CoA N-acyltransferases (Nat)"/>
    <property type="match status" value="1"/>
</dbReference>
<proteinExistence type="predicted"/>
<protein>
    <submittedName>
        <fullName evidence="2">GNAT family N-acetyltransferase</fullName>
    </submittedName>
</protein>
<reference evidence="2 3" key="1">
    <citation type="submission" date="2020-04" db="EMBL/GenBank/DDBJ databases">
        <title>Flammeovirga sp. SR4, a novel species isolated from seawater.</title>
        <authorList>
            <person name="Wang X."/>
        </authorList>
    </citation>
    <scope>NUCLEOTIDE SEQUENCE [LARGE SCALE GENOMIC DNA]</scope>
    <source>
        <strain evidence="2 3">ATCC 23126</strain>
    </source>
</reference>
<accession>A0A7X9S1E3</accession>
<sequence>MKTFHVETERLLLRELREEDLEGIFALDSNPNVVKFIGIPPVTDRKQSLEYIQNIQGQYERNGIGRWACILKETNEFIGWSGLKLEEVLSELGPYYDLGYRFREEFWGKGYATESAKISLYYAFEVLKWEEVEACADFDNEGSNIVLQKIGMKFTRDSEFEGMPLHWYKITREEYFDLKDNS</sequence>
<dbReference type="PROSITE" id="PS51186">
    <property type="entry name" value="GNAT"/>
    <property type="match status" value="1"/>
</dbReference>
<dbReference type="InterPro" id="IPR016181">
    <property type="entry name" value="Acyl_CoA_acyltransferase"/>
</dbReference>